<evidence type="ECO:0000313" key="3">
    <source>
        <dbReference type="WBParaSite" id="TREG1_84580.1"/>
    </source>
</evidence>
<evidence type="ECO:0000256" key="1">
    <source>
        <dbReference type="SAM" id="Phobius"/>
    </source>
</evidence>
<name>A0AA85KAX1_TRIRE</name>
<dbReference type="AlphaFoldDB" id="A0AA85KAX1"/>
<dbReference type="WBParaSite" id="TREG1_84580.1">
    <property type="protein sequence ID" value="TREG1_84580.1"/>
    <property type="gene ID" value="TREG1_84580"/>
</dbReference>
<organism evidence="2 3">
    <name type="scientific">Trichobilharzia regenti</name>
    <name type="common">Nasal bird schistosome</name>
    <dbReference type="NCBI Taxonomy" id="157069"/>
    <lineage>
        <taxon>Eukaryota</taxon>
        <taxon>Metazoa</taxon>
        <taxon>Spiralia</taxon>
        <taxon>Lophotrochozoa</taxon>
        <taxon>Platyhelminthes</taxon>
        <taxon>Trematoda</taxon>
        <taxon>Digenea</taxon>
        <taxon>Strigeidida</taxon>
        <taxon>Schistosomatoidea</taxon>
        <taxon>Schistosomatidae</taxon>
        <taxon>Trichobilharzia</taxon>
    </lineage>
</organism>
<feature type="transmembrane region" description="Helical" evidence="1">
    <location>
        <begin position="198"/>
        <end position="217"/>
    </location>
</feature>
<dbReference type="Proteomes" id="UP000050795">
    <property type="component" value="Unassembled WGS sequence"/>
</dbReference>
<evidence type="ECO:0000313" key="2">
    <source>
        <dbReference type="Proteomes" id="UP000050795"/>
    </source>
</evidence>
<keyword evidence="1" id="KW-1133">Transmembrane helix</keyword>
<keyword evidence="2" id="KW-1185">Reference proteome</keyword>
<feature type="transmembrane region" description="Helical" evidence="1">
    <location>
        <begin position="54"/>
        <end position="75"/>
    </location>
</feature>
<reference evidence="3" key="2">
    <citation type="submission" date="2023-11" db="UniProtKB">
        <authorList>
            <consortium name="WormBaseParasite"/>
        </authorList>
    </citation>
    <scope>IDENTIFICATION</scope>
</reference>
<proteinExistence type="predicted"/>
<feature type="transmembrane region" description="Helical" evidence="1">
    <location>
        <begin position="229"/>
        <end position="251"/>
    </location>
</feature>
<keyword evidence="1" id="KW-0472">Membrane</keyword>
<reference evidence="2" key="1">
    <citation type="submission" date="2022-06" db="EMBL/GenBank/DDBJ databases">
        <authorList>
            <person name="Berger JAMES D."/>
            <person name="Berger JAMES D."/>
        </authorList>
    </citation>
    <scope>NUCLEOTIDE SEQUENCE [LARGE SCALE GENOMIC DNA]</scope>
</reference>
<feature type="transmembrane region" description="Helical" evidence="1">
    <location>
        <begin position="117"/>
        <end position="137"/>
    </location>
</feature>
<feature type="transmembrane region" description="Helical" evidence="1">
    <location>
        <begin position="144"/>
        <end position="164"/>
    </location>
</feature>
<feature type="transmembrane region" description="Helical" evidence="1">
    <location>
        <begin position="170"/>
        <end position="191"/>
    </location>
</feature>
<keyword evidence="1" id="KW-0812">Transmembrane</keyword>
<protein>
    <submittedName>
        <fullName evidence="3">Uncharacterized protein</fullName>
    </submittedName>
</protein>
<accession>A0AA85KAX1</accession>
<sequence length="267" mass="29997">MIMVIENTIDLGVTQSFSDGVHHIKMNLSCSSPQSGYWKRSFSIIVYTNELNQVLLLTFIQIAEFVGFILFLHLFPNYRESFTAYKYTGYVLIGLAYLLTLSFVFSMKLYGTFPVNTVLLIINAALISVGFGLLMYIKDFKWTCIILAGDLVIVCLFLVIGSTTNFLSPTLMYILTVLLAIAVVAFSVIAATGKIPWIDVKAVFSSMFLLAVMLLLIAGHDMSTEDETYALAALMIFIAYVTIYFSAYLLTLKYFKKQLHRVTNNFA</sequence>
<feature type="transmembrane region" description="Helical" evidence="1">
    <location>
        <begin position="87"/>
        <end position="105"/>
    </location>
</feature>